<keyword evidence="4" id="KW-0808">Transferase</keyword>
<dbReference type="EC" id="2.4.1.17" evidence="2"/>
<evidence type="ECO:0000256" key="3">
    <source>
        <dbReference type="ARBA" id="ARBA00022676"/>
    </source>
</evidence>
<dbReference type="GO" id="GO:0015020">
    <property type="term" value="F:glucuronosyltransferase activity"/>
    <property type="evidence" value="ECO:0007669"/>
    <property type="project" value="UniProtKB-EC"/>
</dbReference>
<proteinExistence type="inferred from homology"/>
<evidence type="ECO:0000313" key="5">
    <source>
        <dbReference type="Proteomes" id="UP000887561"/>
    </source>
</evidence>
<organism evidence="5 6">
    <name type="scientific">Meloidogyne javanica</name>
    <name type="common">Root-knot nematode worm</name>
    <dbReference type="NCBI Taxonomy" id="6303"/>
    <lineage>
        <taxon>Eukaryota</taxon>
        <taxon>Metazoa</taxon>
        <taxon>Ecdysozoa</taxon>
        <taxon>Nematoda</taxon>
        <taxon>Chromadorea</taxon>
        <taxon>Rhabditida</taxon>
        <taxon>Tylenchina</taxon>
        <taxon>Tylenchomorpha</taxon>
        <taxon>Tylenchoidea</taxon>
        <taxon>Meloidogynidae</taxon>
        <taxon>Meloidogyninae</taxon>
        <taxon>Meloidogyne</taxon>
        <taxon>Meloidogyne incognita group</taxon>
    </lineage>
</organism>
<keyword evidence="3" id="KW-0328">Glycosyltransferase</keyword>
<keyword evidence="5" id="KW-1185">Reference proteome</keyword>
<dbReference type="Proteomes" id="UP000887561">
    <property type="component" value="Unplaced"/>
</dbReference>
<dbReference type="PANTHER" id="PTHR48043">
    <property type="entry name" value="EG:EG0003.4 PROTEIN-RELATED"/>
    <property type="match status" value="1"/>
</dbReference>
<comment type="similarity">
    <text evidence="1">Belongs to the UDP-glycosyltransferase family.</text>
</comment>
<name>A0A915LMC3_MELJA</name>
<dbReference type="SUPFAM" id="SSF53756">
    <property type="entry name" value="UDP-Glycosyltransferase/glycogen phosphorylase"/>
    <property type="match status" value="1"/>
</dbReference>
<dbReference type="WBParaSite" id="scaffold13029_cov172.g16652">
    <property type="protein sequence ID" value="scaffold13029_cov172.g16652"/>
    <property type="gene ID" value="scaffold13029_cov172.g16652"/>
</dbReference>
<evidence type="ECO:0000256" key="2">
    <source>
        <dbReference type="ARBA" id="ARBA00012544"/>
    </source>
</evidence>
<evidence type="ECO:0000256" key="1">
    <source>
        <dbReference type="ARBA" id="ARBA00009995"/>
    </source>
</evidence>
<accession>A0A915LMC3</accession>
<evidence type="ECO:0000313" key="6">
    <source>
        <dbReference type="WBParaSite" id="scaffold13029_cov172.g16652"/>
    </source>
</evidence>
<reference evidence="6" key="1">
    <citation type="submission" date="2022-11" db="UniProtKB">
        <authorList>
            <consortium name="WormBaseParasite"/>
        </authorList>
    </citation>
    <scope>IDENTIFICATION</scope>
</reference>
<dbReference type="PANTHER" id="PTHR48043:SF145">
    <property type="entry name" value="FI06409P-RELATED"/>
    <property type="match status" value="1"/>
</dbReference>
<protein>
    <recommendedName>
        <fullName evidence="2">glucuronosyltransferase</fullName>
        <ecNumber evidence="2">2.4.1.17</ecNumber>
    </recommendedName>
</protein>
<sequence length="257" mass="29552">MLAKTLSENYFVDILVYSKENGEPIEFNPMPNDLQIIKMNVDKNHLDQEKLASKGQWTAYNEFKRSKGYRVKIFEDLIKDQHILEHLRQQGYHFGIADLAEMAGSFAIFELLGIENTFNVLPAIVLPALYQFFGINIAQEIREGQTIIPATRFSKPGDWVFTHEGCHFKEDRFVANLKEHIFEIYSTRKYYQEVAIYAGVPLICIPYDGDQFLNSSLIEHLGIGIFVSLWENNKSKQRKNPAFGNEFTSAVAEMLGK</sequence>
<dbReference type="Gene3D" id="3.40.50.2000">
    <property type="entry name" value="Glycogen Phosphorylase B"/>
    <property type="match status" value="1"/>
</dbReference>
<evidence type="ECO:0000256" key="4">
    <source>
        <dbReference type="ARBA" id="ARBA00022679"/>
    </source>
</evidence>
<dbReference type="AlphaFoldDB" id="A0A915LMC3"/>
<dbReference type="InterPro" id="IPR050271">
    <property type="entry name" value="UDP-glycosyltransferase"/>
</dbReference>